<evidence type="ECO:0000256" key="4">
    <source>
        <dbReference type="ARBA" id="ARBA00023163"/>
    </source>
</evidence>
<dbReference type="Pfam" id="PF12833">
    <property type="entry name" value="HTH_18"/>
    <property type="match status" value="1"/>
</dbReference>
<keyword evidence="7" id="KW-1185">Reference proteome</keyword>
<dbReference type="Proteomes" id="UP001185984">
    <property type="component" value="Unassembled WGS sequence"/>
</dbReference>
<keyword evidence="3" id="KW-0238">DNA-binding</keyword>
<evidence type="ECO:0000256" key="3">
    <source>
        <dbReference type="ARBA" id="ARBA00023125"/>
    </source>
</evidence>
<dbReference type="InterPro" id="IPR003313">
    <property type="entry name" value="AraC-bd"/>
</dbReference>
<dbReference type="PANTHER" id="PTHR46796:SF13">
    <property type="entry name" value="HTH-TYPE TRANSCRIPTIONAL ACTIVATOR RHAS"/>
    <property type="match status" value="1"/>
</dbReference>
<keyword evidence="1" id="KW-0963">Cytoplasm</keyword>
<evidence type="ECO:0000259" key="5">
    <source>
        <dbReference type="PROSITE" id="PS01124"/>
    </source>
</evidence>
<proteinExistence type="predicted"/>
<dbReference type="PANTHER" id="PTHR46796">
    <property type="entry name" value="HTH-TYPE TRANSCRIPTIONAL ACTIVATOR RHAS-RELATED"/>
    <property type="match status" value="1"/>
</dbReference>
<evidence type="ECO:0000313" key="6">
    <source>
        <dbReference type="EMBL" id="MDV5824889.1"/>
    </source>
</evidence>
<name>A0ABU3ZZD9_9SPHN</name>
<dbReference type="InterPro" id="IPR014710">
    <property type="entry name" value="RmlC-like_jellyroll"/>
</dbReference>
<organism evidence="6 7">
    <name type="scientific">Sphingobium naphthae</name>
    <dbReference type="NCBI Taxonomy" id="1886786"/>
    <lineage>
        <taxon>Bacteria</taxon>
        <taxon>Pseudomonadati</taxon>
        <taxon>Pseudomonadota</taxon>
        <taxon>Alphaproteobacteria</taxon>
        <taxon>Sphingomonadales</taxon>
        <taxon>Sphingomonadaceae</taxon>
        <taxon>Sphingobium</taxon>
    </lineage>
</organism>
<dbReference type="EMBL" id="JAPTHD010000006">
    <property type="protein sequence ID" value="MDV5824889.1"/>
    <property type="molecule type" value="Genomic_DNA"/>
</dbReference>
<keyword evidence="4" id="KW-0804">Transcription</keyword>
<dbReference type="Gene3D" id="1.10.10.60">
    <property type="entry name" value="Homeodomain-like"/>
    <property type="match status" value="1"/>
</dbReference>
<dbReference type="SUPFAM" id="SSF46689">
    <property type="entry name" value="Homeodomain-like"/>
    <property type="match status" value="1"/>
</dbReference>
<evidence type="ECO:0000256" key="2">
    <source>
        <dbReference type="ARBA" id="ARBA00023015"/>
    </source>
</evidence>
<dbReference type="InterPro" id="IPR050204">
    <property type="entry name" value="AraC_XylS_family_regulators"/>
</dbReference>
<dbReference type="SUPFAM" id="SSF51215">
    <property type="entry name" value="Regulatory protein AraC"/>
    <property type="match status" value="1"/>
</dbReference>
<dbReference type="InterPro" id="IPR037923">
    <property type="entry name" value="HTH-like"/>
</dbReference>
<sequence length="301" mass="33571">MPGGNSVSAAAVPRYILYGDARDRSDWFVNVEPLDKRCRERGWIIKPHTHPRMTQIVYCQQGQGHMMIDGDNQAFAPGCVMVVPPHRIHGFHYAGAAQGWVITIETHYLDDLLIRAPELRHVLESGGVFPLAARCDAQVEPAMAALTEELQAGRRGGALGAEIQLMSVLLLFLRHWPVQDRPDAVLTGRAELVRRFRLLIEAQYRRQPLVSDLAAQLCVSVSQLRLACKSVTGMSPIELLHDHLLAEAKRCLAYTPMSVSEIAHRLGFGDAAYFSRFFAKLASMPPTAFRRQQLHPAAIEH</sequence>
<dbReference type="Gene3D" id="2.60.120.10">
    <property type="entry name" value="Jelly Rolls"/>
    <property type="match status" value="1"/>
</dbReference>
<dbReference type="SMART" id="SM00342">
    <property type="entry name" value="HTH_ARAC"/>
    <property type="match status" value="1"/>
</dbReference>
<dbReference type="Pfam" id="PF02311">
    <property type="entry name" value="AraC_binding"/>
    <property type="match status" value="1"/>
</dbReference>
<accession>A0ABU3ZZD9</accession>
<feature type="domain" description="HTH araC/xylS-type" evidence="5">
    <location>
        <begin position="194"/>
        <end position="292"/>
    </location>
</feature>
<comment type="caution">
    <text evidence="6">The sequence shown here is derived from an EMBL/GenBank/DDBJ whole genome shotgun (WGS) entry which is preliminary data.</text>
</comment>
<protein>
    <submittedName>
        <fullName evidence="6">Helix-turn-helix domain-containing protein</fullName>
    </submittedName>
</protein>
<dbReference type="RefSeq" id="WP_317517530.1">
    <property type="nucleotide sequence ID" value="NZ_JAPTHD010000006.1"/>
</dbReference>
<gene>
    <name evidence="6" type="ORF">O0R41_14880</name>
</gene>
<dbReference type="PROSITE" id="PS01124">
    <property type="entry name" value="HTH_ARAC_FAMILY_2"/>
    <property type="match status" value="1"/>
</dbReference>
<keyword evidence="2" id="KW-0805">Transcription regulation</keyword>
<reference evidence="7" key="1">
    <citation type="journal article" date="2022" name="J Environ Chem Eng">
        <title>Biodegradation of petroleum oil using a constructed nonpathogenic and heavy metal-tolerant bacterial consortium isolated from marine sponges.</title>
        <authorList>
            <person name="Dechsakulwatana C."/>
            <person name="Rungsihiranrut A."/>
            <person name="Muangchinda C."/>
            <person name="Ningthoujam R."/>
            <person name="Klankeo P."/>
            <person name="Pinyakong O."/>
        </authorList>
    </citation>
    <scope>NUCLEOTIDE SEQUENCE [LARGE SCALE GENOMIC DNA]</scope>
    <source>
        <strain evidence="7">MO2-4</strain>
    </source>
</reference>
<evidence type="ECO:0000256" key="1">
    <source>
        <dbReference type="ARBA" id="ARBA00022490"/>
    </source>
</evidence>
<dbReference type="InterPro" id="IPR018060">
    <property type="entry name" value="HTH_AraC"/>
</dbReference>
<dbReference type="InterPro" id="IPR009057">
    <property type="entry name" value="Homeodomain-like_sf"/>
</dbReference>
<evidence type="ECO:0000313" key="7">
    <source>
        <dbReference type="Proteomes" id="UP001185984"/>
    </source>
</evidence>